<organism evidence="9 10">
    <name type="scientific">Endocarpon pusillum (strain Z07020 / HMAS-L-300199)</name>
    <name type="common">Lichen-forming fungus</name>
    <dbReference type="NCBI Taxonomy" id="1263415"/>
    <lineage>
        <taxon>Eukaryota</taxon>
        <taxon>Fungi</taxon>
        <taxon>Dikarya</taxon>
        <taxon>Ascomycota</taxon>
        <taxon>Pezizomycotina</taxon>
        <taxon>Eurotiomycetes</taxon>
        <taxon>Chaetothyriomycetidae</taxon>
        <taxon>Verrucariales</taxon>
        <taxon>Verrucariaceae</taxon>
        <taxon>Endocarpon</taxon>
    </lineage>
</organism>
<evidence type="ECO:0000313" key="10">
    <source>
        <dbReference type="Proteomes" id="UP000019373"/>
    </source>
</evidence>
<comment type="subcellular location">
    <subcellularLocation>
        <location evidence="1">Membrane</location>
        <topology evidence="1">Multi-pass membrane protein</topology>
    </subcellularLocation>
</comment>
<feature type="transmembrane region" description="Helical" evidence="7">
    <location>
        <begin position="257"/>
        <end position="279"/>
    </location>
</feature>
<feature type="domain" description="Rhodopsin" evidence="8">
    <location>
        <begin position="40"/>
        <end position="279"/>
    </location>
</feature>
<dbReference type="Proteomes" id="UP000019373">
    <property type="component" value="Unassembled WGS sequence"/>
</dbReference>
<reference evidence="10" key="1">
    <citation type="journal article" date="2014" name="BMC Genomics">
        <title>Genome characteristics reveal the impact of lichenization on lichen-forming fungus Endocarpon pusillum Hedwig (Verrucariales, Ascomycota).</title>
        <authorList>
            <person name="Wang Y.-Y."/>
            <person name="Liu B."/>
            <person name="Zhang X.-Y."/>
            <person name="Zhou Q.-M."/>
            <person name="Zhang T."/>
            <person name="Li H."/>
            <person name="Yu Y.-F."/>
            <person name="Zhang X.-L."/>
            <person name="Hao X.-Y."/>
            <person name="Wang M."/>
            <person name="Wang L."/>
            <person name="Wei J.-C."/>
        </authorList>
    </citation>
    <scope>NUCLEOTIDE SEQUENCE [LARGE SCALE GENOMIC DNA]</scope>
    <source>
        <strain evidence="10">Z07020 / HMAS-L-300199</strain>
    </source>
</reference>
<feature type="transmembrane region" description="Helical" evidence="7">
    <location>
        <begin position="216"/>
        <end position="237"/>
    </location>
</feature>
<dbReference type="Pfam" id="PF20684">
    <property type="entry name" value="Fung_rhodopsin"/>
    <property type="match status" value="1"/>
</dbReference>
<accession>U1G9R1</accession>
<evidence type="ECO:0000256" key="3">
    <source>
        <dbReference type="ARBA" id="ARBA00022989"/>
    </source>
</evidence>
<evidence type="ECO:0000256" key="1">
    <source>
        <dbReference type="ARBA" id="ARBA00004141"/>
    </source>
</evidence>
<dbReference type="EMBL" id="KE721518">
    <property type="protein sequence ID" value="ERF68431.1"/>
    <property type="molecule type" value="Genomic_DNA"/>
</dbReference>
<dbReference type="eggNOG" id="ENOG502SHS7">
    <property type="taxonomic scope" value="Eukaryota"/>
</dbReference>
<feature type="transmembrane region" description="Helical" evidence="7">
    <location>
        <begin position="134"/>
        <end position="155"/>
    </location>
</feature>
<evidence type="ECO:0000256" key="2">
    <source>
        <dbReference type="ARBA" id="ARBA00022692"/>
    </source>
</evidence>
<keyword evidence="4 7" id="KW-0472">Membrane</keyword>
<evidence type="ECO:0000256" key="6">
    <source>
        <dbReference type="SAM" id="MobiDB-lite"/>
    </source>
</evidence>
<dbReference type="PANTHER" id="PTHR33048:SF146">
    <property type="entry name" value="INTEGRAL MEMBRANE PROTEIN"/>
    <property type="match status" value="1"/>
</dbReference>
<keyword evidence="3 7" id="KW-1133">Transmembrane helix</keyword>
<dbReference type="OMA" id="WTLIWIQ"/>
<dbReference type="GO" id="GO:0016020">
    <property type="term" value="C:membrane"/>
    <property type="evidence" value="ECO:0007669"/>
    <property type="project" value="UniProtKB-SubCell"/>
</dbReference>
<protein>
    <recommendedName>
        <fullName evidence="8">Rhodopsin domain-containing protein</fullName>
    </recommendedName>
</protein>
<dbReference type="HOGENOM" id="CLU_028200_3_7_1"/>
<feature type="region of interest" description="Disordered" evidence="6">
    <location>
        <begin position="302"/>
        <end position="321"/>
    </location>
</feature>
<evidence type="ECO:0000259" key="8">
    <source>
        <dbReference type="Pfam" id="PF20684"/>
    </source>
</evidence>
<dbReference type="InterPro" id="IPR052337">
    <property type="entry name" value="SAT4-like"/>
</dbReference>
<evidence type="ECO:0000256" key="5">
    <source>
        <dbReference type="ARBA" id="ARBA00038359"/>
    </source>
</evidence>
<dbReference type="AlphaFoldDB" id="U1G9R1"/>
<proteinExistence type="inferred from homology"/>
<keyword evidence="2 7" id="KW-0812">Transmembrane</keyword>
<keyword evidence="10" id="KW-1185">Reference proteome</keyword>
<feature type="transmembrane region" description="Helical" evidence="7">
    <location>
        <begin position="56"/>
        <end position="81"/>
    </location>
</feature>
<gene>
    <name evidence="9" type="ORF">EPUS_03749</name>
</gene>
<dbReference type="GeneID" id="19238787"/>
<feature type="transmembrane region" description="Helical" evidence="7">
    <location>
        <begin position="184"/>
        <end position="204"/>
    </location>
</feature>
<feature type="compositionally biased region" description="Basic and acidic residues" evidence="6">
    <location>
        <begin position="303"/>
        <end position="312"/>
    </location>
</feature>
<dbReference type="InterPro" id="IPR049326">
    <property type="entry name" value="Rhodopsin_dom_fungi"/>
</dbReference>
<comment type="similarity">
    <text evidence="5">Belongs to the SAT4 family.</text>
</comment>
<feature type="transmembrane region" description="Helical" evidence="7">
    <location>
        <begin position="101"/>
        <end position="127"/>
    </location>
</feature>
<evidence type="ECO:0000256" key="7">
    <source>
        <dbReference type="SAM" id="Phobius"/>
    </source>
</evidence>
<dbReference type="PANTHER" id="PTHR33048">
    <property type="entry name" value="PTH11-LIKE INTEGRAL MEMBRANE PROTEIN (AFU_ORTHOLOGUE AFUA_5G11245)"/>
    <property type="match status" value="1"/>
</dbReference>
<sequence length="374" mass="42226">MAYPNPVPEQQRPPPTETRGPMLVQATWILIGISTPFVVARVCARLRQMKKLGWDDYLMILSLLFGIITGSLTTNCVSHGFGKHIWYISPEDAKEAMKMAFVLTPFAFMSLVFGRVSFAVSLIVLIGTVKWRRWLLYFVIVSQFVVNIILIGVGIGQCNPVQKYWNRPLPGSCLDRRIHRRLGYAQGGFNIFADLVLAIMPAIVISNLHLKSKAKFGLMILMGLGLFNMIAAIVTVTELSRITTVEDKTYEFVIADIWGLIQTHLVIVIASIPFLRPLFTGKDYFRWAYYRSLLARYSHRSRSGSDRHRRDSSQTGDTLCEDEKGDAKAFHSLPHIPRSKFATTTLRNAGMETDTQTGFDRMSYLEAGQVPARQ</sequence>
<evidence type="ECO:0000313" key="9">
    <source>
        <dbReference type="EMBL" id="ERF68431.1"/>
    </source>
</evidence>
<name>U1G9R1_ENDPU</name>
<feature type="transmembrane region" description="Helical" evidence="7">
    <location>
        <begin position="22"/>
        <end position="44"/>
    </location>
</feature>
<dbReference type="OrthoDB" id="5429740at2759"/>
<evidence type="ECO:0000256" key="4">
    <source>
        <dbReference type="ARBA" id="ARBA00023136"/>
    </source>
</evidence>
<dbReference type="RefSeq" id="XP_007805923.1">
    <property type="nucleotide sequence ID" value="XM_007807732.1"/>
</dbReference>